<evidence type="ECO:0000313" key="3">
    <source>
        <dbReference type="EMBL" id="WMS88958.1"/>
    </source>
</evidence>
<dbReference type="RefSeq" id="WP_309204181.1">
    <property type="nucleotide sequence ID" value="NZ_CP133548.1"/>
</dbReference>
<proteinExistence type="predicted"/>
<feature type="compositionally biased region" description="Pro residues" evidence="1">
    <location>
        <begin position="68"/>
        <end position="83"/>
    </location>
</feature>
<dbReference type="AlphaFoldDB" id="A0AA51X863"/>
<feature type="signal peptide" evidence="2">
    <location>
        <begin position="1"/>
        <end position="23"/>
    </location>
</feature>
<feature type="region of interest" description="Disordered" evidence="1">
    <location>
        <begin position="59"/>
        <end position="94"/>
    </location>
</feature>
<gene>
    <name evidence="3" type="ORF">Q9312_08590</name>
</gene>
<dbReference type="KEGG" id="plei:Q9312_08590"/>
<dbReference type="Proteomes" id="UP001239782">
    <property type="component" value="Chromosome"/>
</dbReference>
<accession>A0AA51X863</accession>
<organism evidence="3 4">
    <name type="scientific">Pleionea litopenaei</name>
    <dbReference type="NCBI Taxonomy" id="3070815"/>
    <lineage>
        <taxon>Bacteria</taxon>
        <taxon>Pseudomonadati</taxon>
        <taxon>Pseudomonadota</taxon>
        <taxon>Gammaproteobacteria</taxon>
        <taxon>Oceanospirillales</taxon>
        <taxon>Pleioneaceae</taxon>
        <taxon>Pleionea</taxon>
    </lineage>
</organism>
<keyword evidence="4" id="KW-1185">Reference proteome</keyword>
<evidence type="ECO:0000256" key="1">
    <source>
        <dbReference type="SAM" id="MobiDB-lite"/>
    </source>
</evidence>
<evidence type="ECO:0000313" key="4">
    <source>
        <dbReference type="Proteomes" id="UP001239782"/>
    </source>
</evidence>
<evidence type="ECO:0000256" key="2">
    <source>
        <dbReference type="SAM" id="SignalP"/>
    </source>
</evidence>
<dbReference type="PROSITE" id="PS51257">
    <property type="entry name" value="PROKAR_LIPOPROTEIN"/>
    <property type="match status" value="1"/>
</dbReference>
<evidence type="ECO:0008006" key="5">
    <source>
        <dbReference type="Google" id="ProtNLM"/>
    </source>
</evidence>
<protein>
    <recommendedName>
        <fullName evidence="5">Lipoprotein</fullName>
    </recommendedName>
</protein>
<reference evidence="3 4" key="1">
    <citation type="submission" date="2023-08" db="EMBL/GenBank/DDBJ databases">
        <title>Pleionea litopenaei sp. nov., isolated from stomach of juvenile Litopenaeus vannamei.</title>
        <authorList>
            <person name="Rho A.M."/>
            <person name="Hwang C.Y."/>
        </authorList>
    </citation>
    <scope>NUCLEOTIDE SEQUENCE [LARGE SCALE GENOMIC DNA]</scope>
    <source>
        <strain evidence="3 4">HL-JVS1</strain>
    </source>
</reference>
<sequence length="94" mass="10594">MLKLMNLLSLVTILLISACSSKAFYDNAQQNGKQACIEEPPGMYQACLDRYNKSFENYEQERKEVLKPQPPASPKMPPPPKIPTQPKTPVDDDN</sequence>
<name>A0AA51X863_9GAMM</name>
<keyword evidence="2" id="KW-0732">Signal</keyword>
<dbReference type="EMBL" id="CP133548">
    <property type="protein sequence ID" value="WMS88958.1"/>
    <property type="molecule type" value="Genomic_DNA"/>
</dbReference>
<feature type="chain" id="PRO_5041434715" description="Lipoprotein" evidence="2">
    <location>
        <begin position="24"/>
        <end position="94"/>
    </location>
</feature>